<gene>
    <name evidence="2" type="ORF">BOKJ2_LOCUS4234</name>
</gene>
<dbReference type="Proteomes" id="UP000783686">
    <property type="component" value="Unassembled WGS sequence"/>
</dbReference>
<feature type="transmembrane region" description="Helical" evidence="1">
    <location>
        <begin position="150"/>
        <end position="173"/>
    </location>
</feature>
<dbReference type="SUPFAM" id="SSF81321">
    <property type="entry name" value="Family A G protein-coupled receptor-like"/>
    <property type="match status" value="1"/>
</dbReference>
<dbReference type="Proteomes" id="UP000614601">
    <property type="component" value="Unassembled WGS sequence"/>
</dbReference>
<name>A0A811KAC4_9BILA</name>
<dbReference type="PANTHER" id="PTHR23021">
    <property type="entry name" value="SERPENTINE RECEPTOR, CLASS T"/>
    <property type="match status" value="1"/>
</dbReference>
<dbReference type="Pfam" id="PF10321">
    <property type="entry name" value="7TM_GPCR_Srt"/>
    <property type="match status" value="1"/>
</dbReference>
<feature type="transmembrane region" description="Helical" evidence="1">
    <location>
        <begin position="206"/>
        <end position="224"/>
    </location>
</feature>
<accession>A0A811KAC4</accession>
<proteinExistence type="predicted"/>
<comment type="caution">
    <text evidence="2">The sequence shown here is derived from an EMBL/GenBank/DDBJ whole genome shotgun (WGS) entry which is preliminary data.</text>
</comment>
<evidence type="ECO:0000313" key="2">
    <source>
        <dbReference type="EMBL" id="CAD5212433.1"/>
    </source>
</evidence>
<dbReference type="OrthoDB" id="5875846at2759"/>
<evidence type="ECO:0000313" key="3">
    <source>
        <dbReference type="Proteomes" id="UP000614601"/>
    </source>
</evidence>
<keyword evidence="1" id="KW-0812">Transmembrane</keyword>
<dbReference type="AlphaFoldDB" id="A0A811KAC4"/>
<keyword evidence="3" id="KW-1185">Reference proteome</keyword>
<reference evidence="2" key="1">
    <citation type="submission" date="2020-09" db="EMBL/GenBank/DDBJ databases">
        <authorList>
            <person name="Kikuchi T."/>
        </authorList>
    </citation>
    <scope>NUCLEOTIDE SEQUENCE</scope>
    <source>
        <strain evidence="2">SH1</strain>
    </source>
</reference>
<keyword evidence="1" id="KW-0472">Membrane</keyword>
<feature type="transmembrane region" description="Helical" evidence="1">
    <location>
        <begin position="37"/>
        <end position="58"/>
    </location>
</feature>
<dbReference type="EMBL" id="CAJFDH010000002">
    <property type="protein sequence ID" value="CAD5212433.1"/>
    <property type="molecule type" value="Genomic_DNA"/>
</dbReference>
<sequence>MEKYWFDPAGYESLYNCSMYSTEKWHSFGYPNKFVGAFYTFIGIIYEILYFPCLYTMSSPKFLRFSCYKIMFFLGIIDMACISINSIMAGYFAWHGNVFCDYPKIMYISGSISVGLWCTACMSCMILACNRCCDILMPEWMEYLFQGWKAYLWLFAPSIYGLYFVFFTPPVIFTSIYDGAFFDPFVGMPVSDKERYTSWPHTMNNVTVIIVLCIAYTSICVFVCKKSQTINGHTTSGLSSFNALQKSLIAQATLICTLILSAATVYVLMQFIELSGYMVIVGQISWQSSHGK</sequence>
<organism evidence="2 3">
    <name type="scientific">Bursaphelenchus okinawaensis</name>
    <dbReference type="NCBI Taxonomy" id="465554"/>
    <lineage>
        <taxon>Eukaryota</taxon>
        <taxon>Metazoa</taxon>
        <taxon>Ecdysozoa</taxon>
        <taxon>Nematoda</taxon>
        <taxon>Chromadorea</taxon>
        <taxon>Rhabditida</taxon>
        <taxon>Tylenchina</taxon>
        <taxon>Tylenchomorpha</taxon>
        <taxon>Aphelenchoidea</taxon>
        <taxon>Aphelenchoididae</taxon>
        <taxon>Bursaphelenchus</taxon>
    </lineage>
</organism>
<dbReference type="InterPro" id="IPR019425">
    <property type="entry name" value="7TM_GPCR_serpentine_rcpt_Srt"/>
</dbReference>
<protein>
    <submittedName>
        <fullName evidence="2">Uncharacterized protein</fullName>
    </submittedName>
</protein>
<keyword evidence="1" id="KW-1133">Transmembrane helix</keyword>
<dbReference type="EMBL" id="CAJFCW020000002">
    <property type="protein sequence ID" value="CAG9096014.1"/>
    <property type="molecule type" value="Genomic_DNA"/>
</dbReference>
<feature type="transmembrane region" description="Helical" evidence="1">
    <location>
        <begin position="70"/>
        <end position="93"/>
    </location>
</feature>
<evidence type="ECO:0000256" key="1">
    <source>
        <dbReference type="SAM" id="Phobius"/>
    </source>
</evidence>
<dbReference type="PANTHER" id="PTHR23021:SF11">
    <property type="entry name" value="SERPENTINE RECEPTOR, CLASS T"/>
    <property type="match status" value="1"/>
</dbReference>
<feature type="transmembrane region" description="Helical" evidence="1">
    <location>
        <begin position="105"/>
        <end position="129"/>
    </location>
</feature>
<feature type="transmembrane region" description="Helical" evidence="1">
    <location>
        <begin position="248"/>
        <end position="269"/>
    </location>
</feature>